<protein>
    <submittedName>
        <fullName evidence="1">Uncharacterized protein</fullName>
    </submittedName>
</protein>
<dbReference type="EMBL" id="JACVVK020000158">
    <property type="protein sequence ID" value="KAK7487835.1"/>
    <property type="molecule type" value="Genomic_DNA"/>
</dbReference>
<keyword evidence="2" id="KW-1185">Reference proteome</keyword>
<name>A0ABD0KLH3_9CAEN</name>
<accession>A0ABD0KLH3</accession>
<evidence type="ECO:0000313" key="1">
    <source>
        <dbReference type="EMBL" id="KAK7487835.1"/>
    </source>
</evidence>
<comment type="caution">
    <text evidence="1">The sequence shown here is derived from an EMBL/GenBank/DDBJ whole genome shotgun (WGS) entry which is preliminary data.</text>
</comment>
<sequence length="129" mass="14039">MLYCLDFKATEWDYQCASHSFWTVDEMVSVGQLTKVVPLFLCGTVGNGHSRLICGTVDKGCDCFSVGQLAMVTTVSSVGQLTKVMPLFLCGTVGSGHNCLICGTADKGHASVPLWDSWQWSQLSHLWDS</sequence>
<organism evidence="1 2">
    <name type="scientific">Batillaria attramentaria</name>
    <dbReference type="NCBI Taxonomy" id="370345"/>
    <lineage>
        <taxon>Eukaryota</taxon>
        <taxon>Metazoa</taxon>
        <taxon>Spiralia</taxon>
        <taxon>Lophotrochozoa</taxon>
        <taxon>Mollusca</taxon>
        <taxon>Gastropoda</taxon>
        <taxon>Caenogastropoda</taxon>
        <taxon>Sorbeoconcha</taxon>
        <taxon>Cerithioidea</taxon>
        <taxon>Batillariidae</taxon>
        <taxon>Batillaria</taxon>
    </lineage>
</organism>
<gene>
    <name evidence="1" type="ORF">BaRGS_00020882</name>
</gene>
<proteinExistence type="predicted"/>
<evidence type="ECO:0000313" key="2">
    <source>
        <dbReference type="Proteomes" id="UP001519460"/>
    </source>
</evidence>
<dbReference type="AlphaFoldDB" id="A0ABD0KLH3"/>
<dbReference type="Proteomes" id="UP001519460">
    <property type="component" value="Unassembled WGS sequence"/>
</dbReference>
<reference evidence="1 2" key="1">
    <citation type="journal article" date="2023" name="Sci. Data">
        <title>Genome assembly of the Korean intertidal mud-creeper Batillaria attramentaria.</title>
        <authorList>
            <person name="Patra A.K."/>
            <person name="Ho P.T."/>
            <person name="Jun S."/>
            <person name="Lee S.J."/>
            <person name="Kim Y."/>
            <person name="Won Y.J."/>
        </authorList>
    </citation>
    <scope>NUCLEOTIDE SEQUENCE [LARGE SCALE GENOMIC DNA]</scope>
    <source>
        <strain evidence="1">Wonlab-2016</strain>
    </source>
</reference>